<dbReference type="SUPFAM" id="SSF55729">
    <property type="entry name" value="Acyl-CoA N-acyltransferases (Nat)"/>
    <property type="match status" value="1"/>
</dbReference>
<protein>
    <submittedName>
        <fullName evidence="2">GNAT family N-acetyltransferase</fullName>
    </submittedName>
</protein>
<organism evidence="2 3">
    <name type="scientific">Streptomyces gossypii</name>
    <dbReference type="NCBI Taxonomy" id="2883101"/>
    <lineage>
        <taxon>Bacteria</taxon>
        <taxon>Bacillati</taxon>
        <taxon>Actinomycetota</taxon>
        <taxon>Actinomycetes</taxon>
        <taxon>Kitasatosporales</taxon>
        <taxon>Streptomycetaceae</taxon>
        <taxon>Streptomyces</taxon>
    </lineage>
</organism>
<gene>
    <name evidence="2" type="ORF">LHJ74_24730</name>
</gene>
<dbReference type="PROSITE" id="PS51186">
    <property type="entry name" value="GNAT"/>
    <property type="match status" value="1"/>
</dbReference>
<name>A0ABT2JYV2_9ACTN</name>
<evidence type="ECO:0000313" key="3">
    <source>
        <dbReference type="Proteomes" id="UP001156389"/>
    </source>
</evidence>
<proteinExistence type="predicted"/>
<evidence type="ECO:0000313" key="2">
    <source>
        <dbReference type="EMBL" id="MCT2593077.1"/>
    </source>
</evidence>
<dbReference type="InterPro" id="IPR016181">
    <property type="entry name" value="Acyl_CoA_acyltransferase"/>
</dbReference>
<evidence type="ECO:0000259" key="1">
    <source>
        <dbReference type="PROSITE" id="PS51186"/>
    </source>
</evidence>
<accession>A0ABT2JYV2</accession>
<feature type="domain" description="N-acetyltransferase" evidence="1">
    <location>
        <begin position="128"/>
        <end position="264"/>
    </location>
</feature>
<dbReference type="Proteomes" id="UP001156389">
    <property type="component" value="Unassembled WGS sequence"/>
</dbReference>
<comment type="caution">
    <text evidence="2">The sequence shown here is derived from an EMBL/GenBank/DDBJ whole genome shotgun (WGS) entry which is preliminary data.</text>
</comment>
<dbReference type="Gene3D" id="3.40.630.30">
    <property type="match status" value="1"/>
</dbReference>
<dbReference type="RefSeq" id="WP_260220425.1">
    <property type="nucleotide sequence ID" value="NZ_JAJAGO010000012.1"/>
</dbReference>
<sequence length="264" mass="28597">MDNDAVLAAFDRQMRRDAPSFGAAGQVERGADVVRQIGGGSGGACGGGWCGVIWSDLREETADAAIAAQITHFKALDREFEWKLYAHDRPGDLADRLRAAGFTPEPDETLMVARVEDLPTAVELPEGIRLHHVTDPADIDLLVTVHDQAFDENRTPLKEQLLTQLTEAPDTLTAVVALAGEVPVCAARMEMFPGTDFAGLWGGGTVAEWRGLGIYRALVAVRARVAAGRGFRYLQVDASDQSRPILQRLGFTPLTTTTPWVYAL</sequence>
<keyword evidence="3" id="KW-1185">Reference proteome</keyword>
<dbReference type="EMBL" id="JAJAGO010000012">
    <property type="protein sequence ID" value="MCT2593077.1"/>
    <property type="molecule type" value="Genomic_DNA"/>
</dbReference>
<reference evidence="2 3" key="1">
    <citation type="submission" date="2021-10" db="EMBL/GenBank/DDBJ databases">
        <title>Streptomyces gossypii sp. nov., isolated from soil collected from cotton field.</title>
        <authorList>
            <person name="Ge X."/>
            <person name="Chen X."/>
            <person name="Liu W."/>
        </authorList>
    </citation>
    <scope>NUCLEOTIDE SEQUENCE [LARGE SCALE GENOMIC DNA]</scope>
    <source>
        <strain evidence="2 3">N2-109</strain>
    </source>
</reference>
<dbReference type="InterPro" id="IPR000182">
    <property type="entry name" value="GNAT_dom"/>
</dbReference>